<dbReference type="GO" id="GO:0008483">
    <property type="term" value="F:transaminase activity"/>
    <property type="evidence" value="ECO:0007669"/>
    <property type="project" value="UniProtKB-KW"/>
</dbReference>
<keyword evidence="5" id="KW-0804">Transcription</keyword>
<keyword evidence="8" id="KW-1185">Reference proteome</keyword>
<dbReference type="EMBL" id="SSWX01000005">
    <property type="protein sequence ID" value="THJ34961.1"/>
    <property type="molecule type" value="Genomic_DNA"/>
</dbReference>
<dbReference type="PROSITE" id="PS50949">
    <property type="entry name" value="HTH_GNTR"/>
    <property type="match status" value="1"/>
</dbReference>
<protein>
    <submittedName>
        <fullName evidence="7">PLP-dependent aminotransferase family protein</fullName>
    </submittedName>
</protein>
<dbReference type="InterPro" id="IPR036390">
    <property type="entry name" value="WH_DNA-bd_sf"/>
</dbReference>
<dbReference type="SUPFAM" id="SSF53383">
    <property type="entry name" value="PLP-dependent transferases"/>
    <property type="match status" value="1"/>
</dbReference>
<dbReference type="RefSeq" id="WP_136405674.1">
    <property type="nucleotide sequence ID" value="NZ_JARXRQ010000003.1"/>
</dbReference>
<dbReference type="Gene3D" id="3.40.640.10">
    <property type="entry name" value="Type I PLP-dependent aspartate aminotransferase-like (Major domain)"/>
    <property type="match status" value="1"/>
</dbReference>
<accession>A0A4S5BUY7</accession>
<gene>
    <name evidence="7" type="ORF">E8K88_05635</name>
</gene>
<dbReference type="GO" id="GO:0003700">
    <property type="term" value="F:DNA-binding transcription factor activity"/>
    <property type="evidence" value="ECO:0007669"/>
    <property type="project" value="InterPro"/>
</dbReference>
<dbReference type="InterPro" id="IPR015424">
    <property type="entry name" value="PyrdxlP-dep_Trfase"/>
</dbReference>
<dbReference type="PANTHER" id="PTHR46577:SF2">
    <property type="entry name" value="TRANSCRIPTIONAL REGULATORY PROTEIN"/>
    <property type="match status" value="1"/>
</dbReference>
<dbReference type="PANTHER" id="PTHR46577">
    <property type="entry name" value="HTH-TYPE TRANSCRIPTIONAL REGULATORY PROTEIN GABR"/>
    <property type="match status" value="1"/>
</dbReference>
<dbReference type="OrthoDB" id="9804020at2"/>
<dbReference type="CDD" id="cd00609">
    <property type="entry name" value="AAT_like"/>
    <property type="match status" value="1"/>
</dbReference>
<keyword evidence="2" id="KW-0663">Pyridoxal phosphate</keyword>
<dbReference type="SUPFAM" id="SSF46785">
    <property type="entry name" value="Winged helix' DNA-binding domain"/>
    <property type="match status" value="1"/>
</dbReference>
<dbReference type="InterPro" id="IPR000524">
    <property type="entry name" value="Tscrpt_reg_HTH_GntR"/>
</dbReference>
<name>A0A4S5BUY7_9BURK</name>
<comment type="caution">
    <text evidence="7">The sequence shown here is derived from an EMBL/GenBank/DDBJ whole genome shotgun (WGS) entry which is preliminary data.</text>
</comment>
<keyword evidence="4" id="KW-0238">DNA-binding</keyword>
<evidence type="ECO:0000256" key="1">
    <source>
        <dbReference type="ARBA" id="ARBA00005384"/>
    </source>
</evidence>
<dbReference type="SMART" id="SM00345">
    <property type="entry name" value="HTH_GNTR"/>
    <property type="match status" value="1"/>
</dbReference>
<proteinExistence type="inferred from homology"/>
<dbReference type="CDD" id="cd07377">
    <property type="entry name" value="WHTH_GntR"/>
    <property type="match status" value="1"/>
</dbReference>
<dbReference type="InterPro" id="IPR036388">
    <property type="entry name" value="WH-like_DNA-bd_sf"/>
</dbReference>
<evidence type="ECO:0000259" key="6">
    <source>
        <dbReference type="PROSITE" id="PS50949"/>
    </source>
</evidence>
<reference evidence="7 8" key="1">
    <citation type="submission" date="2019-04" db="EMBL/GenBank/DDBJ databases">
        <title>Lampropedia sp YIM MLB12 draf genome.</title>
        <authorList>
            <person name="Wang Y.-X."/>
        </authorList>
    </citation>
    <scope>NUCLEOTIDE SEQUENCE [LARGE SCALE GENOMIC DNA]</scope>
    <source>
        <strain evidence="7 8">YIM MLB12</strain>
    </source>
</reference>
<organism evidence="7 8">
    <name type="scientific">Lampropedia aestuarii</name>
    <dbReference type="NCBI Taxonomy" id="2562762"/>
    <lineage>
        <taxon>Bacteria</taxon>
        <taxon>Pseudomonadati</taxon>
        <taxon>Pseudomonadota</taxon>
        <taxon>Betaproteobacteria</taxon>
        <taxon>Burkholderiales</taxon>
        <taxon>Comamonadaceae</taxon>
        <taxon>Lampropedia</taxon>
    </lineage>
</organism>
<evidence type="ECO:0000256" key="4">
    <source>
        <dbReference type="ARBA" id="ARBA00023125"/>
    </source>
</evidence>
<keyword evidence="7" id="KW-0808">Transferase</keyword>
<sequence length="473" mass="52539">MQKPSKPHKPQQLFEILAQQILSGVYREGEKLPSLRSLARQSDVSKNSVVSAFEMLVARGLVEPRRGSGFYVRAIAPDERVPQAASQQKVHAMNIVWLLQTQLAVQPGQLAVGDAFMPPESMEKLRIDRYYPKIARSGIRSMSRYGDRLGYLALRRVLARNLTTAGLACEPDHIMLTHGANEAMELLVRYGVSQGHTVLTDEPGYYPLIAKLKMANANVVGIERQPDGPCLQALEQAIVRWRPRLFFTQSAMQNPTGSFYSETKARQVVALCAAHNVLVVDNDSLSGLYDGPTSKLAQTDQLHSTVHVGSFSKTISPALRVGFLVAAPALVDALADIRTLLNISSAEYCERTVEAIIEDPSYERFLQRQRSDLRRATAAAQDKLRQWGAEVFCDYRQSLFLWARFPEADNSLELARALQIENVMLAPGALFSVDFSQPSAWSRCNPFALADPRFDTALRAVRNRVARGRSSAV</sequence>
<dbReference type="InterPro" id="IPR004839">
    <property type="entry name" value="Aminotransferase_I/II_large"/>
</dbReference>
<evidence type="ECO:0000256" key="5">
    <source>
        <dbReference type="ARBA" id="ARBA00023163"/>
    </source>
</evidence>
<keyword evidence="7" id="KW-0032">Aminotransferase</keyword>
<keyword evidence="3" id="KW-0805">Transcription regulation</keyword>
<dbReference type="Proteomes" id="UP000306236">
    <property type="component" value="Unassembled WGS sequence"/>
</dbReference>
<feature type="domain" description="HTH gntR-type" evidence="6">
    <location>
        <begin position="7"/>
        <end position="75"/>
    </location>
</feature>
<evidence type="ECO:0000256" key="2">
    <source>
        <dbReference type="ARBA" id="ARBA00022898"/>
    </source>
</evidence>
<dbReference type="GO" id="GO:0003677">
    <property type="term" value="F:DNA binding"/>
    <property type="evidence" value="ECO:0007669"/>
    <property type="project" value="UniProtKB-KW"/>
</dbReference>
<dbReference type="AlphaFoldDB" id="A0A4S5BUY7"/>
<evidence type="ECO:0000313" key="8">
    <source>
        <dbReference type="Proteomes" id="UP000306236"/>
    </source>
</evidence>
<dbReference type="InterPro" id="IPR051446">
    <property type="entry name" value="HTH_trans_reg/aminotransferase"/>
</dbReference>
<dbReference type="Gene3D" id="1.10.10.10">
    <property type="entry name" value="Winged helix-like DNA-binding domain superfamily/Winged helix DNA-binding domain"/>
    <property type="match status" value="1"/>
</dbReference>
<dbReference type="Pfam" id="PF00392">
    <property type="entry name" value="GntR"/>
    <property type="match status" value="1"/>
</dbReference>
<evidence type="ECO:0000256" key="3">
    <source>
        <dbReference type="ARBA" id="ARBA00023015"/>
    </source>
</evidence>
<comment type="similarity">
    <text evidence="1">In the C-terminal section; belongs to the class-I pyridoxal-phosphate-dependent aminotransferase family.</text>
</comment>
<evidence type="ECO:0000313" key="7">
    <source>
        <dbReference type="EMBL" id="THJ34961.1"/>
    </source>
</evidence>
<dbReference type="GO" id="GO:0030170">
    <property type="term" value="F:pyridoxal phosphate binding"/>
    <property type="evidence" value="ECO:0007669"/>
    <property type="project" value="InterPro"/>
</dbReference>
<dbReference type="Pfam" id="PF00155">
    <property type="entry name" value="Aminotran_1_2"/>
    <property type="match status" value="1"/>
</dbReference>
<dbReference type="InterPro" id="IPR015421">
    <property type="entry name" value="PyrdxlP-dep_Trfase_major"/>
</dbReference>